<gene>
    <name evidence="1" type="ORF">HHU08_11515</name>
</gene>
<dbReference type="EMBL" id="JABBPK010000001">
    <property type="protein sequence ID" value="NMO77623.1"/>
    <property type="molecule type" value="Genomic_DNA"/>
</dbReference>
<evidence type="ECO:0000313" key="2">
    <source>
        <dbReference type="Proteomes" id="UP000588491"/>
    </source>
</evidence>
<organism evidence="1 2">
    <name type="scientific">Niallia alba</name>
    <dbReference type="NCBI Taxonomy" id="2729105"/>
    <lineage>
        <taxon>Bacteria</taxon>
        <taxon>Bacillati</taxon>
        <taxon>Bacillota</taxon>
        <taxon>Bacilli</taxon>
        <taxon>Bacillales</taxon>
        <taxon>Bacillaceae</taxon>
        <taxon>Niallia</taxon>
    </lineage>
</organism>
<reference evidence="1 2" key="1">
    <citation type="submission" date="2020-04" db="EMBL/GenBank/DDBJ databases">
        <title>Bacillus sp. UniB3 isolated from commercial digestive syrup.</title>
        <authorList>
            <person name="Thorat V."/>
            <person name="Kirdat K."/>
            <person name="Tiwarekar B."/>
            <person name="Yadav A."/>
        </authorList>
    </citation>
    <scope>NUCLEOTIDE SEQUENCE [LARGE SCALE GENOMIC DNA]</scope>
    <source>
        <strain evidence="1 2">UniB3</strain>
    </source>
</reference>
<dbReference type="GO" id="GO:0016787">
    <property type="term" value="F:hydrolase activity"/>
    <property type="evidence" value="ECO:0007669"/>
    <property type="project" value="UniProtKB-KW"/>
</dbReference>
<sequence length="72" mass="8358">MYATLVELTLNKLNVLPKDTLFVGDDLEKDIGGCQRANIKGIWFNPYRTENHTKIKPYAEIHTFDRLLSYIT</sequence>
<proteinExistence type="predicted"/>
<dbReference type="Gene3D" id="3.40.50.1000">
    <property type="entry name" value="HAD superfamily/HAD-like"/>
    <property type="match status" value="1"/>
</dbReference>
<dbReference type="Pfam" id="PF13242">
    <property type="entry name" value="Hydrolase_like"/>
    <property type="match status" value="1"/>
</dbReference>
<keyword evidence="1" id="KW-0378">Hydrolase</keyword>
<dbReference type="InterPro" id="IPR023214">
    <property type="entry name" value="HAD_sf"/>
</dbReference>
<dbReference type="AlphaFoldDB" id="A0A7Y0K8S1"/>
<evidence type="ECO:0000313" key="1">
    <source>
        <dbReference type="EMBL" id="NMO77623.1"/>
    </source>
</evidence>
<comment type="caution">
    <text evidence="1">The sequence shown here is derived from an EMBL/GenBank/DDBJ whole genome shotgun (WGS) entry which is preliminary data.</text>
</comment>
<name>A0A7Y0K8S1_9BACI</name>
<keyword evidence="2" id="KW-1185">Reference proteome</keyword>
<protein>
    <submittedName>
        <fullName evidence="1">HAD family hydrolase</fullName>
    </submittedName>
</protein>
<dbReference type="Proteomes" id="UP000588491">
    <property type="component" value="Unassembled WGS sequence"/>
</dbReference>
<accession>A0A7Y0K8S1</accession>
<dbReference type="InterPro" id="IPR036412">
    <property type="entry name" value="HAD-like_sf"/>
</dbReference>
<dbReference type="SUPFAM" id="SSF56784">
    <property type="entry name" value="HAD-like"/>
    <property type="match status" value="1"/>
</dbReference>